<dbReference type="InterPro" id="IPR001048">
    <property type="entry name" value="Asp/Glu/Uridylate_kinase"/>
</dbReference>
<accession>A0A0W8FIL7</accession>
<dbReference type="GO" id="GO:0030151">
    <property type="term" value="F:molybdenum ion binding"/>
    <property type="evidence" value="ECO:0007669"/>
    <property type="project" value="InterPro"/>
</dbReference>
<sequence>MHRRRELESKLKGETLGRRALLRRYEGRLQLRITPELNVVKIGGHGIIDYGAPVVSPLVEEIGRLSKDHQILVVTGGGVRVRHIMDIGLDLGMPTGVLAELSGKVSEQNAIMMSVLLARYGGTRIHTADLLDLPMLLRMGILPVMHGTPPYGLYEVPPEVGMIPPHRTDTGAFLIAEVLGAKSCVLVKNVDGLFTENPFENPDAELIEEITAQELLEMQMEDLVLEEKVIELMLDAKAVREVRIVNGHATGPLTRALRGERVGTVIRA</sequence>
<dbReference type="InterPro" id="IPR030669">
    <property type="entry name" value="MoSto_subunit_alpha/beta"/>
</dbReference>
<dbReference type="PIRSF" id="PIRSF039097">
    <property type="entry name" value="MoSto_subunit"/>
    <property type="match status" value="1"/>
</dbReference>
<name>A0A0W8FIL7_9ZZZZ</name>
<protein>
    <submittedName>
        <fullName evidence="2">Uridylate kinase</fullName>
    </submittedName>
</protein>
<keyword evidence="2" id="KW-0418">Kinase</keyword>
<feature type="domain" description="Aspartate/glutamate/uridylate kinase" evidence="1">
    <location>
        <begin position="37"/>
        <end position="222"/>
    </location>
</feature>
<dbReference type="EMBL" id="LNQE01001176">
    <property type="protein sequence ID" value="KUG20558.1"/>
    <property type="molecule type" value="Genomic_DNA"/>
</dbReference>
<comment type="caution">
    <text evidence="2">The sequence shown here is derived from an EMBL/GenBank/DDBJ whole genome shotgun (WGS) entry which is preliminary data.</text>
</comment>
<dbReference type="Gene3D" id="3.40.1160.10">
    <property type="entry name" value="Acetylglutamate kinase-like"/>
    <property type="match status" value="1"/>
</dbReference>
<dbReference type="GO" id="GO:0005737">
    <property type="term" value="C:cytoplasm"/>
    <property type="evidence" value="ECO:0007669"/>
    <property type="project" value="InterPro"/>
</dbReference>
<dbReference type="InterPro" id="IPR036393">
    <property type="entry name" value="AceGlu_kinase-like_sf"/>
</dbReference>
<dbReference type="AlphaFoldDB" id="A0A0W8FIL7"/>
<proteinExistence type="predicted"/>
<evidence type="ECO:0000259" key="1">
    <source>
        <dbReference type="Pfam" id="PF00696"/>
    </source>
</evidence>
<organism evidence="2">
    <name type="scientific">hydrocarbon metagenome</name>
    <dbReference type="NCBI Taxonomy" id="938273"/>
    <lineage>
        <taxon>unclassified sequences</taxon>
        <taxon>metagenomes</taxon>
        <taxon>ecological metagenomes</taxon>
    </lineage>
</organism>
<evidence type="ECO:0000313" key="2">
    <source>
        <dbReference type="EMBL" id="KUG20558.1"/>
    </source>
</evidence>
<keyword evidence="2" id="KW-0808">Transferase</keyword>
<dbReference type="SUPFAM" id="SSF53633">
    <property type="entry name" value="Carbamate kinase-like"/>
    <property type="match status" value="1"/>
</dbReference>
<dbReference type="Pfam" id="PF00696">
    <property type="entry name" value="AA_kinase"/>
    <property type="match status" value="1"/>
</dbReference>
<reference evidence="2" key="1">
    <citation type="journal article" date="2015" name="Proc. Natl. Acad. Sci. U.S.A.">
        <title>Networks of energetic and metabolic interactions define dynamics in microbial communities.</title>
        <authorList>
            <person name="Embree M."/>
            <person name="Liu J.K."/>
            <person name="Al-Bassam M.M."/>
            <person name="Zengler K."/>
        </authorList>
    </citation>
    <scope>NUCLEOTIDE SEQUENCE</scope>
</reference>
<dbReference type="GO" id="GO:0016301">
    <property type="term" value="F:kinase activity"/>
    <property type="evidence" value="ECO:0007669"/>
    <property type="project" value="UniProtKB-KW"/>
</dbReference>
<gene>
    <name evidence="2" type="ORF">ASZ90_009702</name>
</gene>